<dbReference type="Proteomes" id="UP000480303">
    <property type="component" value="Unassembled WGS sequence"/>
</dbReference>
<dbReference type="Pfam" id="PF05857">
    <property type="entry name" value="TraX"/>
    <property type="match status" value="1"/>
</dbReference>
<feature type="transmembrane region" description="Helical" evidence="1">
    <location>
        <begin position="188"/>
        <end position="204"/>
    </location>
</feature>
<dbReference type="RefSeq" id="WP_172206991.1">
    <property type="nucleotide sequence ID" value="NZ_BLLI01000001.1"/>
</dbReference>
<evidence type="ECO:0000256" key="1">
    <source>
        <dbReference type="SAM" id="Phobius"/>
    </source>
</evidence>
<keyword evidence="3" id="KW-1185">Reference proteome</keyword>
<evidence type="ECO:0000313" key="2">
    <source>
        <dbReference type="EMBL" id="GFH41475.1"/>
    </source>
</evidence>
<dbReference type="InterPro" id="IPR008875">
    <property type="entry name" value="TraX"/>
</dbReference>
<keyword evidence="1" id="KW-1133">Transmembrane helix</keyword>
<gene>
    <name evidence="2" type="ORF">Hs30E_00260</name>
</gene>
<feature type="transmembrane region" description="Helical" evidence="1">
    <location>
        <begin position="158"/>
        <end position="176"/>
    </location>
</feature>
<accession>A0A6A0B9T8</accession>
<dbReference type="EMBL" id="BLLI01000001">
    <property type="protein sequence ID" value="GFH41475.1"/>
    <property type="molecule type" value="Genomic_DNA"/>
</dbReference>
<feature type="transmembrane region" description="Helical" evidence="1">
    <location>
        <begin position="216"/>
        <end position="235"/>
    </location>
</feature>
<protein>
    <submittedName>
        <fullName evidence="2">Fimbrial assembly protein fimC</fullName>
    </submittedName>
</protein>
<keyword evidence="1" id="KW-0472">Membrane</keyword>
<feature type="transmembrane region" description="Helical" evidence="1">
    <location>
        <begin position="118"/>
        <end position="138"/>
    </location>
</feature>
<feature type="transmembrane region" description="Helical" evidence="1">
    <location>
        <begin position="94"/>
        <end position="111"/>
    </location>
</feature>
<feature type="transmembrane region" description="Helical" evidence="1">
    <location>
        <begin position="37"/>
        <end position="59"/>
    </location>
</feature>
<feature type="transmembrane region" description="Helical" evidence="1">
    <location>
        <begin position="71"/>
        <end position="88"/>
    </location>
</feature>
<name>A0A6A0B9T8_9LACT</name>
<keyword evidence="1" id="KW-0812">Transmembrane</keyword>
<sequence length="236" mass="26827">MTTKPTYKLNAYTLKIIAIIAMTSDHIGNVFEDQLPLIARMILFAPGGMTFPIMAFLLTEGYRHTHDVKKYGQRLLIFALVALIPFILVAELPMLNVLFTLLFGLIVIYLYDHMNNRVGFWFAFIGITLLTSFCDWPLMGVPMILCYHTIKTPVKRVALPLLFPLILTSLVLLVDINSGQTLLTLMPNILYTLIGCTATIPLLLNYNGERGKSMKYFFYTYYPAHLLILVVIRTLL</sequence>
<proteinExistence type="predicted"/>
<organism evidence="2 3">
    <name type="scientific">Pseudolactococcus hodotermopsidis</name>
    <dbReference type="NCBI Taxonomy" id="2709157"/>
    <lineage>
        <taxon>Bacteria</taxon>
        <taxon>Bacillati</taxon>
        <taxon>Bacillota</taxon>
        <taxon>Bacilli</taxon>
        <taxon>Lactobacillales</taxon>
        <taxon>Streptococcaceae</taxon>
        <taxon>Pseudolactococcus</taxon>
    </lineage>
</organism>
<dbReference type="AlphaFoldDB" id="A0A6A0B9T8"/>
<reference evidence="2 3" key="1">
    <citation type="submission" date="2020-02" db="EMBL/GenBank/DDBJ databases">
        <title>Draft genome sequence of Lactococcus sp. Hs30E4-3.</title>
        <authorList>
            <person name="Noda S."/>
            <person name="Yuki M."/>
            <person name="Ohkuma M."/>
        </authorList>
    </citation>
    <scope>NUCLEOTIDE SEQUENCE [LARGE SCALE GENOMIC DNA]</scope>
    <source>
        <strain evidence="2 3">Hs30E4-3</strain>
    </source>
</reference>
<comment type="caution">
    <text evidence="2">The sequence shown here is derived from an EMBL/GenBank/DDBJ whole genome shotgun (WGS) entry which is preliminary data.</text>
</comment>
<evidence type="ECO:0000313" key="3">
    <source>
        <dbReference type="Proteomes" id="UP000480303"/>
    </source>
</evidence>